<organism evidence="2 3">
    <name type="scientific">Paspalum notatum var. saurae</name>
    <dbReference type="NCBI Taxonomy" id="547442"/>
    <lineage>
        <taxon>Eukaryota</taxon>
        <taxon>Viridiplantae</taxon>
        <taxon>Streptophyta</taxon>
        <taxon>Embryophyta</taxon>
        <taxon>Tracheophyta</taxon>
        <taxon>Spermatophyta</taxon>
        <taxon>Magnoliopsida</taxon>
        <taxon>Liliopsida</taxon>
        <taxon>Poales</taxon>
        <taxon>Poaceae</taxon>
        <taxon>PACMAD clade</taxon>
        <taxon>Panicoideae</taxon>
        <taxon>Andropogonodae</taxon>
        <taxon>Paspaleae</taxon>
        <taxon>Paspalinae</taxon>
        <taxon>Paspalum</taxon>
    </lineage>
</organism>
<feature type="region of interest" description="Disordered" evidence="1">
    <location>
        <begin position="491"/>
        <end position="582"/>
    </location>
</feature>
<dbReference type="EMBL" id="CP144753">
    <property type="protein sequence ID" value="WVZ92509.1"/>
    <property type="molecule type" value="Genomic_DNA"/>
</dbReference>
<gene>
    <name evidence="2" type="ORF">U9M48_038566</name>
</gene>
<feature type="compositionally biased region" description="Polar residues" evidence="1">
    <location>
        <begin position="496"/>
        <end position="514"/>
    </location>
</feature>
<dbReference type="AlphaFoldDB" id="A0AAQ3UIT8"/>
<proteinExistence type="predicted"/>
<reference evidence="2 3" key="1">
    <citation type="submission" date="2024-02" db="EMBL/GenBank/DDBJ databases">
        <title>High-quality chromosome-scale genome assembly of Pensacola bahiagrass (Paspalum notatum Flugge var. saurae).</title>
        <authorList>
            <person name="Vega J.M."/>
            <person name="Podio M."/>
            <person name="Orjuela J."/>
            <person name="Siena L.A."/>
            <person name="Pessino S.C."/>
            <person name="Combes M.C."/>
            <person name="Mariac C."/>
            <person name="Albertini E."/>
            <person name="Pupilli F."/>
            <person name="Ortiz J.P.A."/>
            <person name="Leblanc O."/>
        </authorList>
    </citation>
    <scope>NUCLEOTIDE SEQUENCE [LARGE SCALE GENOMIC DNA]</scope>
    <source>
        <strain evidence="2">R1</strain>
        <tissue evidence="2">Leaf</tissue>
    </source>
</reference>
<feature type="region of interest" description="Disordered" evidence="1">
    <location>
        <begin position="383"/>
        <end position="402"/>
    </location>
</feature>
<feature type="region of interest" description="Disordered" evidence="1">
    <location>
        <begin position="232"/>
        <end position="257"/>
    </location>
</feature>
<feature type="region of interest" description="Disordered" evidence="1">
    <location>
        <begin position="1"/>
        <end position="23"/>
    </location>
</feature>
<evidence type="ECO:0000313" key="3">
    <source>
        <dbReference type="Proteomes" id="UP001341281"/>
    </source>
</evidence>
<evidence type="ECO:0000313" key="2">
    <source>
        <dbReference type="EMBL" id="WVZ92509.1"/>
    </source>
</evidence>
<protein>
    <submittedName>
        <fullName evidence="2">Uncharacterized protein</fullName>
    </submittedName>
</protein>
<feature type="compositionally biased region" description="Polar residues" evidence="1">
    <location>
        <begin position="652"/>
        <end position="671"/>
    </location>
</feature>
<accession>A0AAQ3UIT8</accession>
<evidence type="ECO:0000256" key="1">
    <source>
        <dbReference type="SAM" id="MobiDB-lite"/>
    </source>
</evidence>
<keyword evidence="3" id="KW-1185">Reference proteome</keyword>
<dbReference type="Proteomes" id="UP001341281">
    <property type="component" value="Chromosome 09"/>
</dbReference>
<feature type="compositionally biased region" description="Low complexity" evidence="1">
    <location>
        <begin position="536"/>
        <end position="547"/>
    </location>
</feature>
<feature type="region of interest" description="Disordered" evidence="1">
    <location>
        <begin position="616"/>
        <end position="685"/>
    </location>
</feature>
<name>A0AAQ3UIT8_PASNO</name>
<sequence>MNSLVNDIRRSRQRPKPLEAVPKRAIAAENKECSTMKASSQVPAEPAWSNQEIWALGTCLTQSAAEEVADDLVLRDGLVAGRLEEVEGVALAGRLPDLGVAGPAAGPEAVVVCAAAVAEHVALADADEHAAARQGRQRRRGVHEGVDERVVHARGGGAHDAPEGAEALALGGVEVVGGHGVGAQEVGVDHDEPPDMGAVGQALRGDAHRHVVRDVGARALAAQVEAGEVGVARDPRVPGGRATVGGASEVGDDPGERVPGVGVGGGDGVLGGEAVLDGDDEDAGERGEGVEVGVESGVEGGTDAEAAAVVVDNDGELGAGVGEAREVEARGDVGGDDHVPGGDARGGVRGRGDELGAEVALHAVLVDADEGHGLVDDLVVRGGRRRGDGRGGGHRRSGLLALGGQRTGGNGRVWQRFACFGPHHHQSTTPPHQQSCKLIAVWSIICISTYGSISFRRCLTAQRTAYNKYTYTLLRQQPGQHPAVLLAAGDQRDQELSGSRRWNSWSAGAESSAQLGGGGGPPARQQHVVARPAGLPSPASTSSATHTSTRRHPSHPRLGAPSANGLTHGSRPGPAVRPPHANAHISASLPRTHACFAAVSGSPGGDGNRKNGCSSAIPCTRAPPPAPGGRSPGSEPARRARLCATFLPALNPRTNTRAASPWSRTQGSVSTPAAVAHRSVAQASS</sequence>